<dbReference type="GO" id="GO:0005789">
    <property type="term" value="C:endoplasmic reticulum membrane"/>
    <property type="evidence" value="ECO:0007669"/>
    <property type="project" value="InterPro"/>
</dbReference>
<dbReference type="GO" id="GO:0045048">
    <property type="term" value="P:protein insertion into ER membrane"/>
    <property type="evidence" value="ECO:0007669"/>
    <property type="project" value="InterPro"/>
</dbReference>
<evidence type="ECO:0000313" key="7">
    <source>
        <dbReference type="EMBL" id="RXN26534.1"/>
    </source>
</evidence>
<evidence type="ECO:0000313" key="9">
    <source>
        <dbReference type="Proteomes" id="UP000290572"/>
    </source>
</evidence>
<dbReference type="Gene3D" id="1.20.1250.20">
    <property type="entry name" value="MFS general substrate transporter like domains"/>
    <property type="match status" value="1"/>
</dbReference>
<feature type="region of interest" description="Disordered" evidence="5">
    <location>
        <begin position="577"/>
        <end position="596"/>
    </location>
</feature>
<feature type="transmembrane region" description="Helical" evidence="6">
    <location>
        <begin position="332"/>
        <end position="353"/>
    </location>
</feature>
<feature type="transmembrane region" description="Helical" evidence="6">
    <location>
        <begin position="359"/>
        <end position="379"/>
    </location>
</feature>
<evidence type="ECO:0000256" key="3">
    <source>
        <dbReference type="ARBA" id="ARBA00022989"/>
    </source>
</evidence>
<dbReference type="EMBL" id="QBIY01011215">
    <property type="protein sequence ID" value="RXN34022.1"/>
    <property type="molecule type" value="Genomic_DNA"/>
</dbReference>
<proteinExistence type="predicted"/>
<dbReference type="GO" id="GO:0044183">
    <property type="term" value="F:protein folding chaperone"/>
    <property type="evidence" value="ECO:0007669"/>
    <property type="project" value="InterPro"/>
</dbReference>
<dbReference type="GO" id="GO:0022857">
    <property type="term" value="F:transmembrane transporter activity"/>
    <property type="evidence" value="ECO:0007669"/>
    <property type="project" value="InterPro"/>
</dbReference>
<keyword evidence="2 6" id="KW-0812">Transmembrane</keyword>
<dbReference type="STRING" id="84645.A0A498NPQ1"/>
<evidence type="ECO:0000256" key="2">
    <source>
        <dbReference type="ARBA" id="ARBA00022692"/>
    </source>
</evidence>
<comment type="caution">
    <text evidence="8">The sequence shown here is derived from an EMBL/GenBank/DDBJ whole genome shotgun (WGS) entry which is preliminary data.</text>
</comment>
<sequence length="596" mass="66836">MRFEDILHEIGGFNKFQFLVLYILWLPRIILPLHFLLHNFISGVPPHHCALPHLDGTEKDSAEVSAQIMGLGIPRNADGSYSSCKMYPLPMDFDPNGDLSLVYGNQSNVSVPCQHGWVYDHSQFISTTATEAYKNIFSFYLKRWIPESARWLLTNGRVEEAQKYLIQCAKMNGKHSYTHKLDTETLKKITVTEVTNKNHSYLDLVRTPKLRKIVFLSGIFWFAVAFTYYGISFNITGFGLNIYLTQFIYGVIEVPAKVGTYFTLDWIGRRNGQAWSLIIAGSLIGLNSIIPTEFAAVRTGIAVIGKGFSEAAFTIAFLYTSELYPTVLRQCGLGYTSFIARIGGSLAPMVILFEDMWRFAPSVVFAVTAVLSGCVVFLLPETTNVQLPENILDIEEGSYKPPNTETNPTLEDPTPDYMNLLGMIFSMCGLMLKLKWCAWIAVYCSFISFANSRSSEDTKQMMSSFIAMLSPMYADSSVIMERAPPLRKGGRVQPQGHKLRSHPPTSGSSVCANPTYYHTVYDMSDEACQGNSFDYSKTNGGETLVMDGTLYSLMPSDSLAPPIRRRGGLVDHRDVIKAHQSHKLQSTPQARRKQWE</sequence>
<evidence type="ECO:0000313" key="8">
    <source>
        <dbReference type="EMBL" id="RXN34022.1"/>
    </source>
</evidence>
<dbReference type="PANTHER" id="PTHR24064">
    <property type="entry name" value="SOLUTE CARRIER FAMILY 22 MEMBER"/>
    <property type="match status" value="1"/>
</dbReference>
<organism evidence="8 9">
    <name type="scientific">Labeo rohita</name>
    <name type="common">Indian major carp</name>
    <name type="synonym">Cyprinus rohita</name>
    <dbReference type="NCBI Taxonomy" id="84645"/>
    <lineage>
        <taxon>Eukaryota</taxon>
        <taxon>Metazoa</taxon>
        <taxon>Chordata</taxon>
        <taxon>Craniata</taxon>
        <taxon>Vertebrata</taxon>
        <taxon>Euteleostomi</taxon>
        <taxon>Actinopterygii</taxon>
        <taxon>Neopterygii</taxon>
        <taxon>Teleostei</taxon>
        <taxon>Ostariophysi</taxon>
        <taxon>Cypriniformes</taxon>
        <taxon>Cyprinidae</taxon>
        <taxon>Labeoninae</taxon>
        <taxon>Labeonini</taxon>
        <taxon>Labeo</taxon>
    </lineage>
</organism>
<feature type="transmembrane region" description="Helical" evidence="6">
    <location>
        <begin position="296"/>
        <end position="320"/>
    </location>
</feature>
<dbReference type="Pfam" id="PF00083">
    <property type="entry name" value="Sugar_tr"/>
    <property type="match status" value="1"/>
</dbReference>
<dbReference type="InterPro" id="IPR036259">
    <property type="entry name" value="MFS_trans_sf"/>
</dbReference>
<dbReference type="Proteomes" id="UP000290572">
    <property type="component" value="Unassembled WGS sequence"/>
</dbReference>
<keyword evidence="3 6" id="KW-1133">Transmembrane helix</keyword>
<accession>A0A498NPQ1</accession>
<dbReference type="EMBL" id="QBIY01012234">
    <property type="protein sequence ID" value="RXN26534.1"/>
    <property type="molecule type" value="Genomic_DNA"/>
</dbReference>
<evidence type="ECO:0000256" key="5">
    <source>
        <dbReference type="SAM" id="MobiDB-lite"/>
    </source>
</evidence>
<evidence type="ECO:0000256" key="6">
    <source>
        <dbReference type="SAM" id="Phobius"/>
    </source>
</evidence>
<evidence type="ECO:0000256" key="4">
    <source>
        <dbReference type="ARBA" id="ARBA00023136"/>
    </source>
</evidence>
<keyword evidence="4 6" id="KW-0472">Membrane</keyword>
<name>A0A498NPQ1_LABRO</name>
<feature type="transmembrane region" description="Helical" evidence="6">
    <location>
        <begin position="274"/>
        <end position="290"/>
    </location>
</feature>
<feature type="transmembrane region" description="Helical" evidence="6">
    <location>
        <begin position="16"/>
        <end position="37"/>
    </location>
</feature>
<dbReference type="AlphaFoldDB" id="A0A498NPQ1"/>
<reference evidence="8 9" key="1">
    <citation type="submission" date="2018-03" db="EMBL/GenBank/DDBJ databases">
        <title>Draft genome sequence of Rohu Carp (Labeo rohita).</title>
        <authorList>
            <person name="Das P."/>
            <person name="Kushwaha B."/>
            <person name="Joshi C.G."/>
            <person name="Kumar D."/>
            <person name="Nagpure N.S."/>
            <person name="Sahoo L."/>
            <person name="Das S.P."/>
            <person name="Bit A."/>
            <person name="Patnaik S."/>
            <person name="Meher P.K."/>
            <person name="Jayasankar P."/>
            <person name="Koringa P.G."/>
            <person name="Patel N.V."/>
            <person name="Hinsu A.T."/>
            <person name="Kumar R."/>
            <person name="Pandey M."/>
            <person name="Agarwal S."/>
            <person name="Srivastava S."/>
            <person name="Singh M."/>
            <person name="Iquebal M.A."/>
            <person name="Jaiswal S."/>
            <person name="Angadi U.B."/>
            <person name="Kumar N."/>
            <person name="Raza M."/>
            <person name="Shah T.M."/>
            <person name="Rai A."/>
            <person name="Jena J.K."/>
        </authorList>
    </citation>
    <scope>NUCLEOTIDE SEQUENCE [LARGE SCALE GENOMIC DNA]</scope>
    <source>
        <strain evidence="8">DASCIFA01</strain>
        <tissue evidence="8">Testis</tissue>
    </source>
</reference>
<evidence type="ECO:0000256" key="1">
    <source>
        <dbReference type="ARBA" id="ARBA00004141"/>
    </source>
</evidence>
<gene>
    <name evidence="8" type="ORF">ROHU_015154</name>
    <name evidence="7" type="ORF">ROHU_020674</name>
</gene>
<dbReference type="SUPFAM" id="SSF103473">
    <property type="entry name" value="MFS general substrate transporter"/>
    <property type="match status" value="1"/>
</dbReference>
<dbReference type="InterPro" id="IPR005828">
    <property type="entry name" value="MFS_sugar_transport-like"/>
</dbReference>
<dbReference type="Pfam" id="PF03669">
    <property type="entry name" value="ASTER"/>
    <property type="match status" value="1"/>
</dbReference>
<feature type="region of interest" description="Disordered" evidence="5">
    <location>
        <begin position="486"/>
        <end position="508"/>
    </location>
</feature>
<feature type="transmembrane region" description="Helical" evidence="6">
    <location>
        <begin position="213"/>
        <end position="231"/>
    </location>
</feature>
<keyword evidence="9" id="KW-1185">Reference proteome</keyword>
<dbReference type="InterPro" id="IPR005351">
    <property type="entry name" value="ASTER"/>
</dbReference>
<comment type="subcellular location">
    <subcellularLocation>
        <location evidence="1">Membrane</location>
        <topology evidence="1">Multi-pass membrane protein</topology>
    </subcellularLocation>
</comment>
<protein>
    <submittedName>
        <fullName evidence="8">Solute carrier family 22 member 7-like protein</fullName>
    </submittedName>
</protein>
<feature type="transmembrane region" description="Helical" evidence="6">
    <location>
        <begin position="243"/>
        <end position="262"/>
    </location>
</feature>